<dbReference type="AlphaFoldDB" id="A0A8T1VHQ0"/>
<name>A0A8T1VHQ0_9STRA</name>
<dbReference type="InterPro" id="IPR047125">
    <property type="entry name" value="DCTN5"/>
</dbReference>
<comment type="caution">
    <text evidence="4">The sequence shown here is derived from an EMBL/GenBank/DDBJ whole genome shotgun (WGS) entry which is preliminary data.</text>
</comment>
<comment type="subcellular location">
    <subcellularLocation>
        <location evidence="1">Cytoplasm</location>
        <location evidence="1">Cytoskeleton</location>
    </subcellularLocation>
</comment>
<dbReference type="PANTHER" id="PTHR46126:SF1">
    <property type="entry name" value="DYNACTIN SUBUNIT 5"/>
    <property type="match status" value="1"/>
</dbReference>
<keyword evidence="2" id="KW-0963">Cytoplasm</keyword>
<evidence type="ECO:0000256" key="3">
    <source>
        <dbReference type="ARBA" id="ARBA00023212"/>
    </source>
</evidence>
<keyword evidence="3" id="KW-0206">Cytoskeleton</keyword>
<evidence type="ECO:0000256" key="2">
    <source>
        <dbReference type="ARBA" id="ARBA00022490"/>
    </source>
</evidence>
<dbReference type="Proteomes" id="UP000694044">
    <property type="component" value="Unassembled WGS sequence"/>
</dbReference>
<accession>A0A8T1VHQ0</accession>
<evidence type="ECO:0000313" key="5">
    <source>
        <dbReference type="Proteomes" id="UP000694044"/>
    </source>
</evidence>
<dbReference type="PANTHER" id="PTHR46126">
    <property type="entry name" value="DYNACTIN SUBUNIT 5"/>
    <property type="match status" value="1"/>
</dbReference>
<organism evidence="4 5">
    <name type="scientific">Phytophthora pseudosyringae</name>
    <dbReference type="NCBI Taxonomy" id="221518"/>
    <lineage>
        <taxon>Eukaryota</taxon>
        <taxon>Sar</taxon>
        <taxon>Stramenopiles</taxon>
        <taxon>Oomycota</taxon>
        <taxon>Peronosporomycetes</taxon>
        <taxon>Peronosporales</taxon>
        <taxon>Peronosporaceae</taxon>
        <taxon>Phytophthora</taxon>
    </lineage>
</organism>
<gene>
    <name evidence="4" type="primary">DCTN5</name>
    <name evidence="4" type="ORF">PHYPSEUDO_007005</name>
</gene>
<keyword evidence="5" id="KW-1185">Reference proteome</keyword>
<dbReference type="OrthoDB" id="417208at2759"/>
<protein>
    <submittedName>
        <fullName evidence="4">Dynactin subunit 5</fullName>
    </submittedName>
</protein>
<evidence type="ECO:0000256" key="1">
    <source>
        <dbReference type="ARBA" id="ARBA00004245"/>
    </source>
</evidence>
<dbReference type="GO" id="GO:0005869">
    <property type="term" value="C:dynactin complex"/>
    <property type="evidence" value="ECO:0007669"/>
    <property type="project" value="TreeGrafter"/>
</dbReference>
<sequence length="185" mass="20243">MNPYVEAPEAQFDPETYIHTSTGNKISRKCTLSGAHNIHLRGKTIVDSGAIVRADLAKVSLGKQCIIREKCVVKPPTRVVSTGLAFIPVKVGDYVYIGEDTVVEAAMIGSYVQIGKNCVIGKRAIIRDCCLIEDNTVVPADAVIPPFSRIGGIPGKFIEDMPEATQELYIGQISRYFDNFTPREN</sequence>
<reference evidence="4" key="1">
    <citation type="submission" date="2021-02" db="EMBL/GenBank/DDBJ databases">
        <authorList>
            <person name="Palmer J.M."/>
        </authorList>
    </citation>
    <scope>NUCLEOTIDE SEQUENCE</scope>
    <source>
        <strain evidence="4">SCRP734</strain>
    </source>
</reference>
<dbReference type="Pfam" id="PF21711">
    <property type="entry name" value="DCTN5"/>
    <property type="match status" value="1"/>
</dbReference>
<proteinExistence type="predicted"/>
<dbReference type="CDD" id="cd03359">
    <property type="entry name" value="LbH_Dynactin_5"/>
    <property type="match status" value="1"/>
</dbReference>
<dbReference type="EMBL" id="JAGDFM010000285">
    <property type="protein sequence ID" value="KAG7380611.1"/>
    <property type="molecule type" value="Genomic_DNA"/>
</dbReference>
<evidence type="ECO:0000313" key="4">
    <source>
        <dbReference type="EMBL" id="KAG7380611.1"/>
    </source>
</evidence>